<dbReference type="EMBL" id="BDFD01000010">
    <property type="protein sequence ID" value="GAV20365.1"/>
    <property type="molecule type" value="Genomic_DNA"/>
</dbReference>
<dbReference type="GO" id="GO:0005524">
    <property type="term" value="F:ATP binding"/>
    <property type="evidence" value="ECO:0007669"/>
    <property type="project" value="UniProtKB-KW"/>
</dbReference>
<dbReference type="GO" id="GO:0016887">
    <property type="term" value="F:ATP hydrolysis activity"/>
    <property type="evidence" value="ECO:0007669"/>
    <property type="project" value="InterPro"/>
</dbReference>
<evidence type="ECO:0000313" key="5">
    <source>
        <dbReference type="EMBL" id="GAV20365.1"/>
    </source>
</evidence>
<feature type="domain" description="ABC transporter" evidence="4">
    <location>
        <begin position="7"/>
        <end position="239"/>
    </location>
</feature>
<dbReference type="InterPro" id="IPR003439">
    <property type="entry name" value="ABC_transporter-like_ATP-bd"/>
</dbReference>
<dbReference type="STRING" id="1921010.MMIC_P1330"/>
<evidence type="ECO:0000259" key="4">
    <source>
        <dbReference type="PROSITE" id="PS50893"/>
    </source>
</evidence>
<dbReference type="PANTHER" id="PTHR45772">
    <property type="entry name" value="CONSERVED COMPONENT OF ABC TRANSPORTER FOR NATURAL AMINO ACIDS-RELATED"/>
    <property type="match status" value="1"/>
</dbReference>
<keyword evidence="6" id="KW-1185">Reference proteome</keyword>
<evidence type="ECO:0000256" key="1">
    <source>
        <dbReference type="ARBA" id="ARBA00022448"/>
    </source>
</evidence>
<dbReference type="GO" id="GO:0055085">
    <property type="term" value="P:transmembrane transport"/>
    <property type="evidence" value="ECO:0007669"/>
    <property type="project" value="InterPro"/>
</dbReference>
<dbReference type="Proteomes" id="UP000231632">
    <property type="component" value="Unassembled WGS sequence"/>
</dbReference>
<keyword evidence="1" id="KW-0813">Transport</keyword>
<evidence type="ECO:0000313" key="6">
    <source>
        <dbReference type="Proteomes" id="UP000231632"/>
    </source>
</evidence>
<dbReference type="RefSeq" id="WP_072659690.1">
    <property type="nucleotide sequence ID" value="NZ_BDFD01000010.1"/>
</dbReference>
<dbReference type="PANTHER" id="PTHR45772:SF10">
    <property type="entry name" value="LIPOPOLYSACCHARIDE EXPORT SYSTEM ATP-BINDING PROTEIN LPTB"/>
    <property type="match status" value="1"/>
</dbReference>
<dbReference type="NCBIfam" id="TIGR04406">
    <property type="entry name" value="LPS_export_lptB"/>
    <property type="match status" value="1"/>
</dbReference>
<dbReference type="GO" id="GO:0043190">
    <property type="term" value="C:ATP-binding cassette (ABC) transporter complex"/>
    <property type="evidence" value="ECO:0007669"/>
    <property type="project" value="InterPro"/>
</dbReference>
<gene>
    <name evidence="5" type="ORF">MMIC_P1330</name>
</gene>
<organism evidence="5 6">
    <name type="scientific">Mariprofundus micogutta</name>
    <dbReference type="NCBI Taxonomy" id="1921010"/>
    <lineage>
        <taxon>Bacteria</taxon>
        <taxon>Pseudomonadati</taxon>
        <taxon>Pseudomonadota</taxon>
        <taxon>Candidatius Mariprofundia</taxon>
        <taxon>Mariprofundales</taxon>
        <taxon>Mariprofundaceae</taxon>
        <taxon>Mariprofundus</taxon>
    </lineage>
</organism>
<sequence>MSSVHHLSAKGLCKSYRSKQVVSGVNLDVFSGECIGLLGPNGAGKTTSFYMVCGLIQSDTGSVSFNEDDITALPMHLRARSGIGYLPQEASIFRKLSVRENLLAIFETLDIPEIQVEEELEQLLIDFGIEGVQHQKAYTLSGGQRRRTEIARALVTKPRFLLLDEPFAGVDPIAVEDIQTIIAELKSKGIGILITDHNVRDTLSICDRAYLMSAGEIIVQGTSDEIIAHPDARRLYLGESFSM</sequence>
<name>A0A1L8CN70_9PROT</name>
<evidence type="ECO:0000256" key="3">
    <source>
        <dbReference type="ARBA" id="ARBA00022840"/>
    </source>
</evidence>
<dbReference type="SUPFAM" id="SSF52540">
    <property type="entry name" value="P-loop containing nucleoside triphosphate hydrolases"/>
    <property type="match status" value="1"/>
</dbReference>
<reference evidence="5 6" key="1">
    <citation type="journal article" date="2017" name="Arch. Microbiol.">
        <title>Mariprofundus micogutta sp. nov., a novel iron-oxidizing zetaproteobacterium isolated from a deep-sea hydrothermal field at the Bayonnaise knoll of the Izu-Ogasawara arc, and a description of Mariprofundales ord. nov. and Zetaproteobacteria classis nov.</title>
        <authorList>
            <person name="Makita H."/>
            <person name="Tanaka E."/>
            <person name="Mitsunobu S."/>
            <person name="Miyazaki M."/>
            <person name="Nunoura T."/>
            <person name="Uematsu K."/>
            <person name="Takaki Y."/>
            <person name="Nishi S."/>
            <person name="Shimamura S."/>
            <person name="Takai K."/>
        </authorList>
    </citation>
    <scope>NUCLEOTIDE SEQUENCE [LARGE SCALE GENOMIC DNA]</scope>
    <source>
        <strain evidence="5 6">ET2</strain>
    </source>
</reference>
<dbReference type="SMART" id="SM00382">
    <property type="entry name" value="AAA"/>
    <property type="match status" value="1"/>
</dbReference>
<keyword evidence="2" id="KW-0547">Nucleotide-binding</keyword>
<dbReference type="InterPro" id="IPR051120">
    <property type="entry name" value="ABC_AA/LPS_Transport"/>
</dbReference>
<proteinExistence type="predicted"/>
<protein>
    <submittedName>
        <fullName evidence="5">Lipopolysaccharide export system ATP-binding protein</fullName>
    </submittedName>
</protein>
<dbReference type="Pfam" id="PF00005">
    <property type="entry name" value="ABC_tran"/>
    <property type="match status" value="1"/>
</dbReference>
<dbReference type="AlphaFoldDB" id="A0A1L8CN70"/>
<accession>A0A1L8CN70</accession>
<dbReference type="InterPro" id="IPR027417">
    <property type="entry name" value="P-loop_NTPase"/>
</dbReference>
<dbReference type="OrthoDB" id="5290759at2"/>
<dbReference type="CDD" id="cd03218">
    <property type="entry name" value="ABC_YhbG"/>
    <property type="match status" value="1"/>
</dbReference>
<dbReference type="PROSITE" id="PS50893">
    <property type="entry name" value="ABC_TRANSPORTER_2"/>
    <property type="match status" value="1"/>
</dbReference>
<dbReference type="Gene3D" id="3.40.50.300">
    <property type="entry name" value="P-loop containing nucleotide triphosphate hydrolases"/>
    <property type="match status" value="1"/>
</dbReference>
<dbReference type="FunFam" id="3.40.50.300:FF:000151">
    <property type="entry name" value="Lipopolysaccharide ABC transporter ATP-binding protein"/>
    <property type="match status" value="1"/>
</dbReference>
<dbReference type="InterPro" id="IPR030921">
    <property type="entry name" value="LPS_export_LptB"/>
</dbReference>
<dbReference type="InterPro" id="IPR003593">
    <property type="entry name" value="AAA+_ATPase"/>
</dbReference>
<comment type="caution">
    <text evidence="5">The sequence shown here is derived from an EMBL/GenBank/DDBJ whole genome shotgun (WGS) entry which is preliminary data.</text>
</comment>
<keyword evidence="3 5" id="KW-0067">ATP-binding</keyword>
<evidence type="ECO:0000256" key="2">
    <source>
        <dbReference type="ARBA" id="ARBA00022741"/>
    </source>
</evidence>